<proteinExistence type="predicted"/>
<dbReference type="Proteomes" id="UP000516369">
    <property type="component" value="Chromosome"/>
</dbReference>
<dbReference type="Pfam" id="PF12697">
    <property type="entry name" value="Abhydrolase_6"/>
    <property type="match status" value="1"/>
</dbReference>
<dbReference type="PANTHER" id="PTHR43689:SF8">
    <property type="entry name" value="ALPHA_BETA-HYDROLASES SUPERFAMILY PROTEIN"/>
    <property type="match status" value="1"/>
</dbReference>
<accession>A0A7H1N5U7</accession>
<organism evidence="2 3">
    <name type="scientific">Defluviicoccus vanus</name>
    <dbReference type="NCBI Taxonomy" id="111831"/>
    <lineage>
        <taxon>Bacteria</taxon>
        <taxon>Pseudomonadati</taxon>
        <taxon>Pseudomonadota</taxon>
        <taxon>Alphaproteobacteria</taxon>
        <taxon>Rhodospirillales</taxon>
        <taxon>Rhodospirillaceae</taxon>
        <taxon>Defluviicoccus</taxon>
    </lineage>
</organism>
<keyword evidence="2" id="KW-0378">Hydrolase</keyword>
<dbReference type="GO" id="GO:0016787">
    <property type="term" value="F:hydrolase activity"/>
    <property type="evidence" value="ECO:0007669"/>
    <property type="project" value="UniProtKB-KW"/>
</dbReference>
<evidence type="ECO:0000259" key="1">
    <source>
        <dbReference type="Pfam" id="PF12697"/>
    </source>
</evidence>
<dbReference type="Gene3D" id="3.40.50.1820">
    <property type="entry name" value="alpha/beta hydrolase"/>
    <property type="match status" value="1"/>
</dbReference>
<dbReference type="PANTHER" id="PTHR43689">
    <property type="entry name" value="HYDROLASE"/>
    <property type="match status" value="1"/>
</dbReference>
<dbReference type="AlphaFoldDB" id="A0A7H1N5U7"/>
<protein>
    <submittedName>
        <fullName evidence="2">Alpha/beta hydrolase</fullName>
    </submittedName>
</protein>
<name>A0A7H1N5U7_9PROT</name>
<gene>
    <name evidence="2" type="ORF">HQ394_02480</name>
</gene>
<sequence length="259" mass="27506">MNGVDFLCVADARLEYRLLPARVAGGPTLVLLHEGLGCIDLWRDFPQRLADATGLGVFLWSRAGFGRSSPITLPRPLDYLQREAYAVMPQVLAAANLGPVILVGHSDGGTIGLLYAGGPARAQVTAVITMAAHVFVEDVTIAGIVVTKRQFEAGNLAAKLRRWHGDNLDGAFYGWCDTWLDPAFRQWSIEADLAAVRAPALVIQGADDEYGTPAQVDAIVAGVAGPAQPLLMPGLGHAPHAENPDAVIAAIEHFLTTTI</sequence>
<dbReference type="InterPro" id="IPR029058">
    <property type="entry name" value="AB_hydrolase_fold"/>
</dbReference>
<evidence type="ECO:0000313" key="3">
    <source>
        <dbReference type="Proteomes" id="UP000516369"/>
    </source>
</evidence>
<dbReference type="KEGG" id="dvn:HQ394_02480"/>
<dbReference type="EMBL" id="CP053923">
    <property type="protein sequence ID" value="QNT71083.1"/>
    <property type="molecule type" value="Genomic_DNA"/>
</dbReference>
<dbReference type="SUPFAM" id="SSF53474">
    <property type="entry name" value="alpha/beta-Hydrolases"/>
    <property type="match status" value="1"/>
</dbReference>
<dbReference type="InterPro" id="IPR000073">
    <property type="entry name" value="AB_hydrolase_1"/>
</dbReference>
<evidence type="ECO:0000313" key="2">
    <source>
        <dbReference type="EMBL" id="QNT71083.1"/>
    </source>
</evidence>
<feature type="domain" description="AB hydrolase-1" evidence="1">
    <location>
        <begin position="29"/>
        <end position="250"/>
    </location>
</feature>
<dbReference type="RefSeq" id="WP_190263080.1">
    <property type="nucleotide sequence ID" value="NZ_CP053923.1"/>
</dbReference>
<keyword evidence="3" id="KW-1185">Reference proteome</keyword>
<reference evidence="2 3" key="1">
    <citation type="submission" date="2020-05" db="EMBL/GenBank/DDBJ databases">
        <title>Complete closed genome sequence of Defluviicoccus vanus.</title>
        <authorList>
            <person name="Bessarab I."/>
            <person name="Arumugam K."/>
            <person name="Maszenan A.M."/>
            <person name="Seviour R.J."/>
            <person name="Williams R.B."/>
        </authorList>
    </citation>
    <scope>NUCLEOTIDE SEQUENCE [LARGE SCALE GENOMIC DNA]</scope>
    <source>
        <strain evidence="2 3">Ben 114</strain>
    </source>
</reference>